<dbReference type="EMBL" id="CATNWA010019141">
    <property type="protein sequence ID" value="CAI9611549.1"/>
    <property type="molecule type" value="Genomic_DNA"/>
</dbReference>
<proteinExistence type="predicted"/>
<feature type="chain" id="PRO_5045430344" evidence="1">
    <location>
        <begin position="20"/>
        <end position="72"/>
    </location>
</feature>
<reference evidence="2" key="1">
    <citation type="submission" date="2023-05" db="EMBL/GenBank/DDBJ databases">
        <authorList>
            <person name="Stuckert A."/>
        </authorList>
    </citation>
    <scope>NUCLEOTIDE SEQUENCE</scope>
</reference>
<sequence length="72" mass="8277">MSHCHMVLSLLVFPDSCDCLLIQNQLVPDLRLTATCPDLWLPLDLPFCLRSCLIDLLLLTWPVTRLLFLLQL</sequence>
<protein>
    <submittedName>
        <fullName evidence="2">Uncharacterized protein</fullName>
    </submittedName>
</protein>
<organism evidence="2 3">
    <name type="scientific">Staurois parvus</name>
    <dbReference type="NCBI Taxonomy" id="386267"/>
    <lineage>
        <taxon>Eukaryota</taxon>
        <taxon>Metazoa</taxon>
        <taxon>Chordata</taxon>
        <taxon>Craniata</taxon>
        <taxon>Vertebrata</taxon>
        <taxon>Euteleostomi</taxon>
        <taxon>Amphibia</taxon>
        <taxon>Batrachia</taxon>
        <taxon>Anura</taxon>
        <taxon>Neobatrachia</taxon>
        <taxon>Ranoidea</taxon>
        <taxon>Ranidae</taxon>
        <taxon>Staurois</taxon>
    </lineage>
</organism>
<feature type="signal peptide" evidence="1">
    <location>
        <begin position="1"/>
        <end position="19"/>
    </location>
</feature>
<dbReference type="Proteomes" id="UP001162483">
    <property type="component" value="Unassembled WGS sequence"/>
</dbReference>
<accession>A0ABN9GQ18</accession>
<gene>
    <name evidence="2" type="ORF">SPARVUS_LOCUS14574103</name>
</gene>
<keyword evidence="3" id="KW-1185">Reference proteome</keyword>
<evidence type="ECO:0000313" key="2">
    <source>
        <dbReference type="EMBL" id="CAI9611549.1"/>
    </source>
</evidence>
<evidence type="ECO:0000256" key="1">
    <source>
        <dbReference type="SAM" id="SignalP"/>
    </source>
</evidence>
<comment type="caution">
    <text evidence="2">The sequence shown here is derived from an EMBL/GenBank/DDBJ whole genome shotgun (WGS) entry which is preliminary data.</text>
</comment>
<name>A0ABN9GQ18_9NEOB</name>
<evidence type="ECO:0000313" key="3">
    <source>
        <dbReference type="Proteomes" id="UP001162483"/>
    </source>
</evidence>
<keyword evidence="1" id="KW-0732">Signal</keyword>